<evidence type="ECO:0008006" key="4">
    <source>
        <dbReference type="Google" id="ProtNLM"/>
    </source>
</evidence>
<dbReference type="Gene3D" id="3.40.50.1240">
    <property type="entry name" value="Phosphoglycerate mutase-like"/>
    <property type="match status" value="1"/>
</dbReference>
<proteinExistence type="predicted"/>
<dbReference type="InterPro" id="IPR029033">
    <property type="entry name" value="His_PPase_superfam"/>
</dbReference>
<evidence type="ECO:0000313" key="3">
    <source>
        <dbReference type="Proteomes" id="UP000485058"/>
    </source>
</evidence>
<sequence length="86" mass="10193">MTGLTIFEDHLTRDMLMGRFASTNLVLVTHGLTLRIFLMRWFHWSVDEFLRIYNPGNAEPVVIERLPWELVQELQSRKQLLGLRQP</sequence>
<organism evidence="2 3">
    <name type="scientific">Haematococcus lacustris</name>
    <name type="common">Green alga</name>
    <name type="synonym">Haematococcus pluvialis</name>
    <dbReference type="NCBI Taxonomy" id="44745"/>
    <lineage>
        <taxon>Eukaryota</taxon>
        <taxon>Viridiplantae</taxon>
        <taxon>Chlorophyta</taxon>
        <taxon>core chlorophytes</taxon>
        <taxon>Chlorophyceae</taxon>
        <taxon>CS clade</taxon>
        <taxon>Chlamydomonadales</taxon>
        <taxon>Haematococcaceae</taxon>
        <taxon>Haematococcus</taxon>
    </lineage>
</organism>
<keyword evidence="1" id="KW-0472">Membrane</keyword>
<accession>A0A6A0AB37</accession>
<dbReference type="PANTHER" id="PTHR46192">
    <property type="entry name" value="BROAD-RANGE ACID PHOSPHATASE DET1"/>
    <property type="match status" value="1"/>
</dbReference>
<reference evidence="2 3" key="1">
    <citation type="submission" date="2020-02" db="EMBL/GenBank/DDBJ databases">
        <title>Draft genome sequence of Haematococcus lacustris strain NIES-144.</title>
        <authorList>
            <person name="Morimoto D."/>
            <person name="Nakagawa S."/>
            <person name="Yoshida T."/>
            <person name="Sawayama S."/>
        </authorList>
    </citation>
    <scope>NUCLEOTIDE SEQUENCE [LARGE SCALE GENOMIC DNA]</scope>
    <source>
        <strain evidence="2 3">NIES-144</strain>
    </source>
</reference>
<evidence type="ECO:0000256" key="1">
    <source>
        <dbReference type="SAM" id="Phobius"/>
    </source>
</evidence>
<keyword evidence="1" id="KW-0812">Transmembrane</keyword>
<dbReference type="AlphaFoldDB" id="A0A6A0AB37"/>
<gene>
    <name evidence="2" type="ORF">HaLaN_27900</name>
</gene>
<feature type="transmembrane region" description="Helical" evidence="1">
    <location>
        <begin position="20"/>
        <end position="38"/>
    </location>
</feature>
<name>A0A6A0AB37_HAELA</name>
<dbReference type="InterPro" id="IPR052765">
    <property type="entry name" value="PGM-Related"/>
</dbReference>
<evidence type="ECO:0000313" key="2">
    <source>
        <dbReference type="EMBL" id="GFH29264.1"/>
    </source>
</evidence>
<dbReference type="Proteomes" id="UP000485058">
    <property type="component" value="Unassembled WGS sequence"/>
</dbReference>
<protein>
    <recommendedName>
        <fullName evidence="4">Phosphoglycerate mutase</fullName>
    </recommendedName>
</protein>
<comment type="caution">
    <text evidence="2">The sequence shown here is derived from an EMBL/GenBank/DDBJ whole genome shotgun (WGS) entry which is preliminary data.</text>
</comment>
<dbReference type="SUPFAM" id="SSF53254">
    <property type="entry name" value="Phosphoglycerate mutase-like"/>
    <property type="match status" value="1"/>
</dbReference>
<dbReference type="EMBL" id="BLLF01004264">
    <property type="protein sequence ID" value="GFH29264.1"/>
    <property type="molecule type" value="Genomic_DNA"/>
</dbReference>
<keyword evidence="1" id="KW-1133">Transmembrane helix</keyword>
<keyword evidence="3" id="KW-1185">Reference proteome</keyword>